<dbReference type="Gene3D" id="1.20.1050.60">
    <property type="entry name" value="alpha-1,2-mannosidase"/>
    <property type="match status" value="1"/>
</dbReference>
<reference evidence="4" key="1">
    <citation type="submission" date="2023-07" db="EMBL/GenBank/DDBJ databases">
        <title>Novel Mycoplasma species identified in domestic and wild animals.</title>
        <authorList>
            <person name="Volokhov D.V."/>
            <person name="Furtak V.A."/>
            <person name="Zagorodnyaya T.A."/>
        </authorList>
    </citation>
    <scope>NUCLEOTIDE SEQUENCE [LARGE SCALE GENOMIC DNA]</scope>
    <source>
        <strain evidence="4">92-19</strain>
    </source>
</reference>
<dbReference type="InterPro" id="IPR012939">
    <property type="entry name" value="Glyco_hydro_92"/>
</dbReference>
<evidence type="ECO:0000313" key="3">
    <source>
        <dbReference type="EMBL" id="MCU0104107.1"/>
    </source>
</evidence>
<evidence type="ECO:0000259" key="2">
    <source>
        <dbReference type="Pfam" id="PF17678"/>
    </source>
</evidence>
<comment type="caution">
    <text evidence="3">The sequence shown here is derived from an EMBL/GenBank/DDBJ whole genome shotgun (WGS) entry which is preliminary data.</text>
</comment>
<sequence length="677" mass="78637">MYLNYVNPKIGTLNDNRFSSGNLYPVVGLPHGLSSFSIQTNAHGQRWWYHPYDRSFEGFRLTHQPSPWIADYGHIVFMPSSGKHGMTNDQRWSYFDQEKELLTPYEMSYYLSRYQVDVKLTPTNSGAYIKLDYKKKDLNRFTIFGQDGFLYYEVMDAYTIHIKTNAKVEHTNPEIIEYVLIKTNQPFTFENMNNALSILFEESSVEIKIVTSFISHEQAYINYNRELKYKNYDQIKQSAIDIWEKALSKIEVEDQNESLKQVFYTALYRSLIFPRQFHEFDALDRPHHLNANLAKVFEGYSYVDNGFWDTFRTLYPFLSFYDPTLYKKMLTGYHNYFKENGFYPKWIAPNEMKIMTGTLCEVVMSEGIMKGFFTNEEAEEIVHALVKNAETVDPSQRFGRKHPNLYQKLGYLPNEIGSSVLSESLDYYYGDYAIGLASRKVGLNSISNKYLNQSENYKKLFDSKHGFLRSKDQDGNFNTYFDPFDWGGDYIEGSAWQCAFSVFHDIKGLDTLYNHKLSEKIDELLTTEPNYNVHMYGQEIHEMSEMASLGFGQLALSNQPSFHIPFIYAELGNIKKTNQLVESLVKKLFKPGYDGYPGDEDNGSMSTWLIFSCLGFYPMDPVSTRFVVSGPLFDRVTIHLEQGNFVIEKSKINLDTCKTHFDYADLIKGGHLAELIK</sequence>
<organism evidence="3 4">
    <name type="scientific">Paracholeplasma vituli</name>
    <dbReference type="NCBI Taxonomy" id="69473"/>
    <lineage>
        <taxon>Bacteria</taxon>
        <taxon>Bacillati</taxon>
        <taxon>Mycoplasmatota</taxon>
        <taxon>Mollicutes</taxon>
        <taxon>Acholeplasmatales</taxon>
        <taxon>Acholeplasmataceae</taxon>
        <taxon>Paracholeplasma</taxon>
    </lineage>
</organism>
<dbReference type="Proteomes" id="UP001209076">
    <property type="component" value="Unassembled WGS sequence"/>
</dbReference>
<dbReference type="Gene3D" id="1.20.1610.10">
    <property type="entry name" value="alpha-1,2-mannosidases domains"/>
    <property type="match status" value="1"/>
</dbReference>
<dbReference type="InterPro" id="IPR005887">
    <property type="entry name" value="GH92_a_mannosidase_put"/>
</dbReference>
<dbReference type="PANTHER" id="PTHR12143:SF43">
    <property type="entry name" value="PUTATIVE-RELATED"/>
    <property type="match status" value="1"/>
</dbReference>
<dbReference type="NCBIfam" id="TIGR01180">
    <property type="entry name" value="aman2_put"/>
    <property type="match status" value="1"/>
</dbReference>
<dbReference type="EC" id="3.2.1.-" evidence="3"/>
<evidence type="ECO:0000259" key="1">
    <source>
        <dbReference type="Pfam" id="PF07971"/>
    </source>
</evidence>
<dbReference type="EMBL" id="JAOEGN010000001">
    <property type="protein sequence ID" value="MCU0104107.1"/>
    <property type="molecule type" value="Genomic_DNA"/>
</dbReference>
<dbReference type="InterPro" id="IPR041371">
    <property type="entry name" value="GH92_N"/>
</dbReference>
<protein>
    <submittedName>
        <fullName evidence="3">GH92 family glycosyl hydrolase</fullName>
        <ecNumber evidence="3">3.2.1.-</ecNumber>
    </submittedName>
</protein>
<feature type="domain" description="Glycosyl hydrolase family 92" evidence="1">
    <location>
        <begin position="218"/>
        <end position="651"/>
    </location>
</feature>
<proteinExistence type="predicted"/>
<dbReference type="PANTHER" id="PTHR12143">
    <property type="entry name" value="PEPTIDE N-GLYCANASE PNGASE -RELATED"/>
    <property type="match status" value="1"/>
</dbReference>
<dbReference type="RefSeq" id="WP_262095318.1">
    <property type="nucleotide sequence ID" value="NZ_JAOEGN010000001.1"/>
</dbReference>
<dbReference type="Pfam" id="PF17678">
    <property type="entry name" value="Glyco_hydro_92N"/>
    <property type="match status" value="1"/>
</dbReference>
<dbReference type="GO" id="GO:0016798">
    <property type="term" value="F:hydrolase activity, acting on glycosyl bonds"/>
    <property type="evidence" value="ECO:0007669"/>
    <property type="project" value="UniProtKB-KW"/>
</dbReference>
<accession>A0ABT2PWK4</accession>
<dbReference type="SUPFAM" id="SSF48208">
    <property type="entry name" value="Six-hairpin glycosidases"/>
    <property type="match status" value="1"/>
</dbReference>
<keyword evidence="3" id="KW-0378">Hydrolase</keyword>
<dbReference type="InterPro" id="IPR050883">
    <property type="entry name" value="PNGase"/>
</dbReference>
<keyword evidence="3" id="KW-0326">Glycosidase</keyword>
<feature type="domain" description="Glycosyl hydrolase family 92 N-terminal" evidence="2">
    <location>
        <begin position="5"/>
        <end position="162"/>
    </location>
</feature>
<gene>
    <name evidence="3" type="ORF">N7603_00335</name>
</gene>
<evidence type="ECO:0000313" key="4">
    <source>
        <dbReference type="Proteomes" id="UP001209076"/>
    </source>
</evidence>
<dbReference type="Pfam" id="PF07971">
    <property type="entry name" value="Glyco_hydro_92"/>
    <property type="match status" value="1"/>
</dbReference>
<name>A0ABT2PWK4_9MOLU</name>
<keyword evidence="4" id="KW-1185">Reference proteome</keyword>
<dbReference type="InterPro" id="IPR014718">
    <property type="entry name" value="GH-type_carb-bd"/>
</dbReference>
<dbReference type="Gene3D" id="3.30.2080.10">
    <property type="entry name" value="GH92 mannosidase domain"/>
    <property type="match status" value="1"/>
</dbReference>
<dbReference type="InterPro" id="IPR008928">
    <property type="entry name" value="6-hairpin_glycosidase_sf"/>
</dbReference>
<dbReference type="Gene3D" id="2.70.98.10">
    <property type="match status" value="1"/>
</dbReference>